<sequence>MAVTTRNRTTTVPSTPAKKASAASKRGAKKAAPVEPQSEEEEDSDMEDAEEEEDEEEEDEEDEEDDDEEEDEDIEGEDSAEEEEEEDQAAEESDEDSFKIHAPKANLLPKIVPAVLPTYNDEEDSDSDAAPEAESLSSAKAKVLTAQDKEKLFLSKVQAEQKAKRVEKEQKLKAQKDQSKKKTKPPVAITEEPSGSSLGSEGSKKNNLPTMLPLDILESVAKMDSSTVSHGKGDKKRKISLEDSAMLDVVNQLREENQKRRKAEKTQKNVGPVTVKVLDQSKMAKGHAVPETIIDFRKQHFFGSKIPRKDAVLNGSQGKHGAAMKFNRKK</sequence>
<dbReference type="AlphaFoldDB" id="A0A9P3HFN9"/>
<feature type="compositionally biased region" description="Low complexity" evidence="1">
    <location>
        <begin position="1"/>
        <end position="25"/>
    </location>
</feature>
<reference evidence="2" key="2">
    <citation type="journal article" date="2022" name="Microbiol. Resour. Announc.">
        <title>Whole-Genome Sequence of Entomortierella parvispora E1425, a Mucoromycotan Fungus Associated with Burkholderiaceae-Related Endosymbiotic Bacteria.</title>
        <authorList>
            <person name="Herlambang A."/>
            <person name="Guo Y."/>
            <person name="Takashima Y."/>
            <person name="Narisawa K."/>
            <person name="Ohta H."/>
            <person name="Nishizawa T."/>
        </authorList>
    </citation>
    <scope>NUCLEOTIDE SEQUENCE</scope>
    <source>
        <strain evidence="2">E1425</strain>
    </source>
</reference>
<evidence type="ECO:0000256" key="1">
    <source>
        <dbReference type="SAM" id="MobiDB-lite"/>
    </source>
</evidence>
<accession>A0A9P3HFN9</accession>
<feature type="compositionally biased region" description="Acidic residues" evidence="1">
    <location>
        <begin position="120"/>
        <end position="131"/>
    </location>
</feature>
<organism evidence="2 3">
    <name type="scientific">Entomortierella parvispora</name>
    <dbReference type="NCBI Taxonomy" id="205924"/>
    <lineage>
        <taxon>Eukaryota</taxon>
        <taxon>Fungi</taxon>
        <taxon>Fungi incertae sedis</taxon>
        <taxon>Mucoromycota</taxon>
        <taxon>Mortierellomycotina</taxon>
        <taxon>Mortierellomycetes</taxon>
        <taxon>Mortierellales</taxon>
        <taxon>Mortierellaceae</taxon>
        <taxon>Entomortierella</taxon>
    </lineage>
</organism>
<proteinExistence type="predicted"/>
<dbReference type="OrthoDB" id="2440732at2759"/>
<keyword evidence="3" id="KW-1185">Reference proteome</keyword>
<feature type="compositionally biased region" description="Basic and acidic residues" evidence="1">
    <location>
        <begin position="147"/>
        <end position="180"/>
    </location>
</feature>
<evidence type="ECO:0000313" key="3">
    <source>
        <dbReference type="Proteomes" id="UP000827284"/>
    </source>
</evidence>
<dbReference type="Proteomes" id="UP000827284">
    <property type="component" value="Unassembled WGS sequence"/>
</dbReference>
<dbReference type="EMBL" id="BQFW01000011">
    <property type="protein sequence ID" value="GJJ75528.1"/>
    <property type="molecule type" value="Genomic_DNA"/>
</dbReference>
<feature type="region of interest" description="Disordered" evidence="1">
    <location>
        <begin position="311"/>
        <end position="330"/>
    </location>
</feature>
<gene>
    <name evidence="2" type="ORF">EMPS_07886</name>
</gene>
<feature type="region of interest" description="Disordered" evidence="1">
    <location>
        <begin position="223"/>
        <end position="244"/>
    </location>
</feature>
<name>A0A9P3HFN9_9FUNG</name>
<comment type="caution">
    <text evidence="2">The sequence shown here is derived from an EMBL/GenBank/DDBJ whole genome shotgun (WGS) entry which is preliminary data.</text>
</comment>
<feature type="compositionally biased region" description="Low complexity" evidence="1">
    <location>
        <begin position="191"/>
        <end position="201"/>
    </location>
</feature>
<reference evidence="2" key="1">
    <citation type="submission" date="2021-11" db="EMBL/GenBank/DDBJ databases">
        <authorList>
            <person name="Herlambang A."/>
            <person name="Guo Y."/>
            <person name="Takashima Y."/>
            <person name="Nishizawa T."/>
        </authorList>
    </citation>
    <scope>NUCLEOTIDE SEQUENCE</scope>
    <source>
        <strain evidence="2">E1425</strain>
    </source>
</reference>
<feature type="compositionally biased region" description="Acidic residues" evidence="1">
    <location>
        <begin position="37"/>
        <end position="95"/>
    </location>
</feature>
<evidence type="ECO:0000313" key="2">
    <source>
        <dbReference type="EMBL" id="GJJ75528.1"/>
    </source>
</evidence>
<feature type="region of interest" description="Disordered" evidence="1">
    <location>
        <begin position="1"/>
        <end position="210"/>
    </location>
</feature>
<protein>
    <submittedName>
        <fullName evidence="2">U3 small nucleolar RNA-associated protein 16</fullName>
    </submittedName>
</protein>